<dbReference type="Gene3D" id="2.30.30.40">
    <property type="entry name" value="SH3 Domains"/>
    <property type="match status" value="2"/>
</dbReference>
<reference evidence="2" key="1">
    <citation type="submission" date="2019-01" db="EMBL/GenBank/DDBJ databases">
        <authorList>
            <consortium name="Genoscope - CEA"/>
            <person name="William W."/>
        </authorList>
    </citation>
    <scope>NUCLEOTIDE SEQUENCE</scope>
    <source>
        <strain evidence="2">CR-1</strain>
    </source>
</reference>
<dbReference type="InterPro" id="IPR052354">
    <property type="entry name" value="Cell_Wall_Dynamics_Protein"/>
</dbReference>
<feature type="domain" description="SH3b" evidence="1">
    <location>
        <begin position="99"/>
        <end position="159"/>
    </location>
</feature>
<dbReference type="AlphaFoldDB" id="A0A484HMC7"/>
<dbReference type="SMART" id="SM00287">
    <property type="entry name" value="SH3b"/>
    <property type="match status" value="1"/>
</dbReference>
<dbReference type="InterPro" id="IPR010466">
    <property type="entry name" value="DUF1058"/>
</dbReference>
<evidence type="ECO:0000313" key="2">
    <source>
        <dbReference type="EMBL" id="VEN75380.1"/>
    </source>
</evidence>
<dbReference type="InterPro" id="IPR003646">
    <property type="entry name" value="SH3-like_bac-type"/>
</dbReference>
<dbReference type="PROSITE" id="PS51781">
    <property type="entry name" value="SH3B"/>
    <property type="match status" value="1"/>
</dbReference>
<dbReference type="EMBL" id="CAACVI010000051">
    <property type="protein sequence ID" value="VEN75380.1"/>
    <property type="molecule type" value="Genomic_DNA"/>
</dbReference>
<evidence type="ECO:0000259" key="1">
    <source>
        <dbReference type="PROSITE" id="PS51781"/>
    </source>
</evidence>
<name>A0A484HMC7_9BACT</name>
<accession>A0A484HMC7</accession>
<dbReference type="PANTHER" id="PTHR34408">
    <property type="entry name" value="FAMILY PROTEIN, PUTATIVE-RELATED"/>
    <property type="match status" value="1"/>
</dbReference>
<sequence length="159" mass="18201">MKKNIAFLPLVFFIWAAFWLIPAAARHENEAKQTKKAPRLSVKAPVANIRSGPGAEYDVLWRAEKHYPFIPIGESGNWHYFKDFENDRGWIYKPLAGPAPSVIIKAEICDIRSGPGESHESLFRVKKGVPFKVLEKKGEWIRVEHGDGDKGWVRESFVW</sequence>
<proteinExistence type="predicted"/>
<protein>
    <recommendedName>
        <fullName evidence="1">SH3b domain-containing protein</fullName>
    </recommendedName>
</protein>
<organism evidence="2">
    <name type="scientific">uncultured Desulfobacteraceae bacterium</name>
    <dbReference type="NCBI Taxonomy" id="218296"/>
    <lineage>
        <taxon>Bacteria</taxon>
        <taxon>Pseudomonadati</taxon>
        <taxon>Thermodesulfobacteriota</taxon>
        <taxon>Desulfobacteria</taxon>
        <taxon>Desulfobacterales</taxon>
        <taxon>Desulfobacteraceae</taxon>
        <taxon>environmental samples</taxon>
    </lineage>
</organism>
<dbReference type="Pfam" id="PF06347">
    <property type="entry name" value="SH3_4"/>
    <property type="match status" value="2"/>
</dbReference>
<gene>
    <name evidence="2" type="ORF">EPICR_80073</name>
</gene>
<dbReference type="PANTHER" id="PTHR34408:SF1">
    <property type="entry name" value="GLYCOSYL HYDROLASE FAMILY 19 DOMAIN-CONTAINING PROTEIN HI_1415"/>
    <property type="match status" value="1"/>
</dbReference>